<evidence type="ECO:0000313" key="17">
    <source>
        <dbReference type="Proteomes" id="UP000531581"/>
    </source>
</evidence>
<evidence type="ECO:0000256" key="9">
    <source>
        <dbReference type="ARBA" id="ARBA00023136"/>
    </source>
</evidence>
<accession>A0A7Y7QY12</accession>
<evidence type="ECO:0000256" key="1">
    <source>
        <dbReference type="ARBA" id="ARBA00004571"/>
    </source>
</evidence>
<protein>
    <submittedName>
        <fullName evidence="16">TonB-dependent receptor</fullName>
    </submittedName>
</protein>
<dbReference type="GO" id="GO:0006826">
    <property type="term" value="P:iron ion transport"/>
    <property type="evidence" value="ECO:0007669"/>
    <property type="project" value="UniProtKB-KW"/>
</dbReference>
<keyword evidence="6" id="KW-0408">Iron</keyword>
<evidence type="ECO:0000256" key="10">
    <source>
        <dbReference type="ARBA" id="ARBA00023237"/>
    </source>
</evidence>
<evidence type="ECO:0000313" key="18">
    <source>
        <dbReference type="Proteomes" id="UP000557656"/>
    </source>
</evidence>
<evidence type="ECO:0000256" key="3">
    <source>
        <dbReference type="ARBA" id="ARBA00022452"/>
    </source>
</evidence>
<dbReference type="PANTHER" id="PTHR32552:SF81">
    <property type="entry name" value="TONB-DEPENDENT OUTER MEMBRANE RECEPTOR"/>
    <property type="match status" value="1"/>
</dbReference>
<dbReference type="Gene3D" id="2.40.170.20">
    <property type="entry name" value="TonB-dependent receptor, beta-barrel domain"/>
    <property type="match status" value="1"/>
</dbReference>
<dbReference type="SUPFAM" id="SSF56935">
    <property type="entry name" value="Porins"/>
    <property type="match status" value="1"/>
</dbReference>
<dbReference type="Pfam" id="PF07715">
    <property type="entry name" value="Plug"/>
    <property type="match status" value="1"/>
</dbReference>
<keyword evidence="2 11" id="KW-0813">Transport</keyword>
<sequence length="784" mass="83773">MVLVSASFLSVSAEAVAQTSVRPGKSTATIDLPEGTLEASVALLAQQAGIAVAWPSPLPKAMVPRLRARLTPLAALRRLLVGTKLTVTQVGPRTYRIESRGNLRAQTQPVPRATRAAPPIAVPEELQQQEIVVTARKIIEPVSGVPGGIAVLQGTRLPGGRFGVASTDVAFGLEGLSLTNLGPGRNRQFIRGVADSPFNGPSQSTVAVVLDEARITFDAPDPDLRLVDMERIELLKGPQGPLYGSGALGGVYHMVTRKPDLAAHQFHTSVSTEIVQGGGVGAGIEGIVNLPLADDRLAIRGVGYASREAGWIDRVGQKRNANRAETTGVRLALRWQPDPVWTLDVAGTLQNVNTRDSRYVVQEDVVRRPAGITEPSDNDFSALSGSLAGHIGDLRLLVSSSYVDHAVDYVQDATDAAPAFGRVGPLRFSDTRRYSVRNHEARLSSATPGAWLIGASYMRAVSDETGTMESVSRDPNSTQVQSRSRRVVEIAGFGNATLNVAPRVQATVGARVSHTVDEDETAEEAGATVSRIGKTTLSPSLAISWRPPGRGLVYLRYARAVRPGGLAPNATTQATRFDADELGSAELGYRGYLHGDTLRFDVGAFHTSWSGIQSDYLLPNGLVSTRNAGSAAVLGAEISVDWDASSRLRISAGASYVDARLTRSEGGVEVDDRRLPITPDLSARLVAAWRFNVGHWSGSLGGQANYVGHAHLTFDPAADRTMGGYALLSANAQMSREQWTVTGRIDNLLDTTADTFAFGNPFLKERQFTPLRPRTVTLSVSRSW</sequence>
<evidence type="ECO:0000256" key="5">
    <source>
        <dbReference type="ARBA" id="ARBA00022692"/>
    </source>
</evidence>
<keyword evidence="7" id="KW-0406">Ion transport</keyword>
<dbReference type="Proteomes" id="UP000557656">
    <property type="component" value="Unassembled WGS sequence"/>
</dbReference>
<dbReference type="Proteomes" id="UP000531581">
    <property type="component" value="Unassembled WGS sequence"/>
</dbReference>
<gene>
    <name evidence="15" type="ORF">HKX05_00845</name>
    <name evidence="16" type="ORF">HLV41_17385</name>
</gene>
<keyword evidence="3 11" id="KW-1134">Transmembrane beta strand</keyword>
<organism evidence="16 17">
    <name type="scientific">Sphingomonas sanguinis</name>
    <dbReference type="NCBI Taxonomy" id="33051"/>
    <lineage>
        <taxon>Bacteria</taxon>
        <taxon>Pseudomonadati</taxon>
        <taxon>Pseudomonadota</taxon>
        <taxon>Alphaproteobacteria</taxon>
        <taxon>Sphingomonadales</taxon>
        <taxon>Sphingomonadaceae</taxon>
        <taxon>Sphingomonas</taxon>
    </lineage>
</organism>
<dbReference type="InterPro" id="IPR000531">
    <property type="entry name" value="Beta-barrel_TonB"/>
</dbReference>
<evidence type="ECO:0000313" key="15">
    <source>
        <dbReference type="EMBL" id="NNG51899.1"/>
    </source>
</evidence>
<keyword evidence="10 11" id="KW-0998">Cell outer membrane</keyword>
<evidence type="ECO:0000313" key="16">
    <source>
        <dbReference type="EMBL" id="NVP32812.1"/>
    </source>
</evidence>
<comment type="subcellular location">
    <subcellularLocation>
        <location evidence="1 11">Cell outer membrane</location>
        <topology evidence="1 11">Multi-pass membrane protein</topology>
    </subcellularLocation>
</comment>
<evidence type="ECO:0000256" key="4">
    <source>
        <dbReference type="ARBA" id="ARBA00022496"/>
    </source>
</evidence>
<keyword evidence="8 12" id="KW-0798">TonB box</keyword>
<keyword evidence="5 11" id="KW-0812">Transmembrane</keyword>
<evidence type="ECO:0000259" key="14">
    <source>
        <dbReference type="Pfam" id="PF07715"/>
    </source>
</evidence>
<keyword evidence="4" id="KW-0410">Iron transport</keyword>
<name>A0A7Y7QY12_9SPHN</name>
<dbReference type="InterPro" id="IPR036942">
    <property type="entry name" value="Beta-barrel_TonB_sf"/>
</dbReference>
<proteinExistence type="inferred from homology"/>
<dbReference type="InterPro" id="IPR039426">
    <property type="entry name" value="TonB-dep_rcpt-like"/>
</dbReference>
<evidence type="ECO:0000259" key="13">
    <source>
        <dbReference type="Pfam" id="PF00593"/>
    </source>
</evidence>
<dbReference type="EMBL" id="JABYQV010000019">
    <property type="protein sequence ID" value="NVP32812.1"/>
    <property type="molecule type" value="Genomic_DNA"/>
</dbReference>
<evidence type="ECO:0000256" key="7">
    <source>
        <dbReference type="ARBA" id="ARBA00023065"/>
    </source>
</evidence>
<dbReference type="Gene3D" id="3.55.50.30">
    <property type="match status" value="1"/>
</dbReference>
<dbReference type="InterPro" id="IPR012910">
    <property type="entry name" value="Plug_dom"/>
</dbReference>
<dbReference type="GO" id="GO:0009279">
    <property type="term" value="C:cell outer membrane"/>
    <property type="evidence" value="ECO:0007669"/>
    <property type="project" value="UniProtKB-SubCell"/>
</dbReference>
<feature type="domain" description="TonB-dependent receptor-like beta-barrel" evidence="13">
    <location>
        <begin position="398"/>
        <end position="748"/>
    </location>
</feature>
<dbReference type="PANTHER" id="PTHR32552">
    <property type="entry name" value="FERRICHROME IRON RECEPTOR-RELATED"/>
    <property type="match status" value="1"/>
</dbReference>
<evidence type="ECO:0000256" key="12">
    <source>
        <dbReference type="RuleBase" id="RU003357"/>
    </source>
</evidence>
<keyword evidence="9 11" id="KW-0472">Membrane</keyword>
<comment type="similarity">
    <text evidence="11 12">Belongs to the TonB-dependent receptor family.</text>
</comment>
<dbReference type="Pfam" id="PF00593">
    <property type="entry name" value="TonB_dep_Rec_b-barrel"/>
    <property type="match status" value="1"/>
</dbReference>
<dbReference type="AlphaFoldDB" id="A0A7Y7QY12"/>
<dbReference type="PROSITE" id="PS52016">
    <property type="entry name" value="TONB_DEPENDENT_REC_3"/>
    <property type="match status" value="1"/>
</dbReference>
<evidence type="ECO:0000256" key="6">
    <source>
        <dbReference type="ARBA" id="ARBA00023004"/>
    </source>
</evidence>
<keyword evidence="16" id="KW-0675">Receptor</keyword>
<evidence type="ECO:0000256" key="11">
    <source>
        <dbReference type="PROSITE-ProRule" id="PRU01360"/>
    </source>
</evidence>
<dbReference type="RefSeq" id="WP_170172108.1">
    <property type="nucleotide sequence ID" value="NZ_JABEOV010000004.1"/>
</dbReference>
<evidence type="ECO:0000256" key="2">
    <source>
        <dbReference type="ARBA" id="ARBA00022448"/>
    </source>
</evidence>
<feature type="domain" description="TonB-dependent receptor plug" evidence="14">
    <location>
        <begin position="168"/>
        <end position="251"/>
    </location>
</feature>
<comment type="caution">
    <text evidence="16">The sequence shown here is derived from an EMBL/GenBank/DDBJ whole genome shotgun (WGS) entry which is preliminary data.</text>
</comment>
<reference evidence="17 18" key="1">
    <citation type="submission" date="2020-05" db="EMBL/GenBank/DDBJ databases">
        <title>Draft Genome Sequences of Sphingomonas sp. Isolated from the International Space Station.</title>
        <authorList>
            <person name="Bijlani S."/>
            <person name="Singh N.K."/>
            <person name="Mason C.E."/>
            <person name="Wang C.C."/>
            <person name="Venkateswaran K."/>
        </authorList>
    </citation>
    <scope>NUCLEOTIDE SEQUENCE [LARGE SCALE GENOMIC DNA]</scope>
    <source>
        <strain evidence="15 18">IIF7SW-B5</strain>
        <strain evidence="16">ISS-IIF7SWP</strain>
    </source>
</reference>
<keyword evidence="18" id="KW-1185">Reference proteome</keyword>
<dbReference type="EMBL" id="JABEOV010000004">
    <property type="protein sequence ID" value="NNG51899.1"/>
    <property type="molecule type" value="Genomic_DNA"/>
</dbReference>
<evidence type="ECO:0000256" key="8">
    <source>
        <dbReference type="ARBA" id="ARBA00023077"/>
    </source>
</evidence>